<keyword evidence="3 10" id="KW-0548">Nucleotidyltransferase</keyword>
<dbReference type="NCBIfam" id="TIGR00125">
    <property type="entry name" value="cyt_tran_rel"/>
    <property type="match status" value="1"/>
</dbReference>
<evidence type="ECO:0000256" key="2">
    <source>
        <dbReference type="ARBA" id="ARBA00022679"/>
    </source>
</evidence>
<comment type="caution">
    <text evidence="10">The sequence shown here is derived from an EMBL/GenBank/DDBJ whole genome shotgun (WGS) entry which is preliminary data.</text>
</comment>
<keyword evidence="5" id="KW-0067">ATP-binding</keyword>
<dbReference type="Proteomes" id="UP000231990">
    <property type="component" value="Unassembled WGS sequence"/>
</dbReference>
<sequence>MEKVIPFSDSSAFSDSVRSRKRIVFTNGVFDLLHKGHLTYLTQARDLGDFLWIGVNSDSSVKRLKGPSRPMNSEEDRALLLSCLQFVDAVTVFGEDTPLELIRRIRPHVHVKGGDYDVEALPETPLVRELGGEVKILPFVPGFSSTKLIQKIRSHSETK</sequence>
<dbReference type="InterPro" id="IPR004821">
    <property type="entry name" value="Cyt_trans-like"/>
</dbReference>
<accession>A0A2M9ZJ26</accession>
<evidence type="ECO:0000313" key="12">
    <source>
        <dbReference type="Proteomes" id="UP000231990"/>
    </source>
</evidence>
<proteinExistence type="predicted"/>
<dbReference type="GO" id="GO:0016773">
    <property type="term" value="F:phosphotransferase activity, alcohol group as acceptor"/>
    <property type="evidence" value="ECO:0007669"/>
    <property type="project" value="InterPro"/>
</dbReference>
<dbReference type="OrthoDB" id="9802794at2"/>
<dbReference type="Pfam" id="PF01467">
    <property type="entry name" value="CTP_transf_like"/>
    <property type="match status" value="1"/>
</dbReference>
<evidence type="ECO:0000256" key="4">
    <source>
        <dbReference type="ARBA" id="ARBA00022741"/>
    </source>
</evidence>
<name>A0A2M9ZJ26_9LEPT</name>
<evidence type="ECO:0000313" key="9">
    <source>
        <dbReference type="EMBL" id="PJZ69561.1"/>
    </source>
</evidence>
<feature type="domain" description="Cytidyltransferase-like" evidence="8">
    <location>
        <begin position="25"/>
        <end position="150"/>
    </location>
</feature>
<evidence type="ECO:0000256" key="5">
    <source>
        <dbReference type="ARBA" id="ARBA00022840"/>
    </source>
</evidence>
<dbReference type="AlphaFoldDB" id="A0A2M9ZJ26"/>
<dbReference type="Proteomes" id="UP000231962">
    <property type="component" value="Unassembled WGS sequence"/>
</dbReference>
<dbReference type="PANTHER" id="PTHR43793:SF2">
    <property type="entry name" value="BIFUNCTIONAL PROTEIN HLDE"/>
    <property type="match status" value="1"/>
</dbReference>
<gene>
    <name evidence="10" type="primary">rfaE2</name>
    <name evidence="9" type="ORF">CH360_11015</name>
    <name evidence="10" type="ORF">CH373_16415</name>
</gene>
<dbReference type="InterPro" id="IPR011914">
    <property type="entry name" value="RfaE_dom_II"/>
</dbReference>
<protein>
    <recommendedName>
        <fullName evidence="1">D-glycero-beta-D-manno-heptose 1-phosphate adenylyltransferase</fullName>
        <ecNumber evidence="1">2.7.7.70</ecNumber>
    </recommendedName>
</protein>
<evidence type="ECO:0000313" key="10">
    <source>
        <dbReference type="EMBL" id="PJZ72067.1"/>
    </source>
</evidence>
<dbReference type="EMBL" id="NPDZ01000014">
    <property type="protein sequence ID" value="PJZ72067.1"/>
    <property type="molecule type" value="Genomic_DNA"/>
</dbReference>
<dbReference type="GO" id="GO:0016779">
    <property type="term" value="F:nucleotidyltransferase activity"/>
    <property type="evidence" value="ECO:0007669"/>
    <property type="project" value="UniProtKB-KW"/>
</dbReference>
<keyword evidence="6" id="KW-0119">Carbohydrate metabolism</keyword>
<organism evidence="10 12">
    <name type="scientific">Leptospira perolatii</name>
    <dbReference type="NCBI Taxonomy" id="2023191"/>
    <lineage>
        <taxon>Bacteria</taxon>
        <taxon>Pseudomonadati</taxon>
        <taxon>Spirochaetota</taxon>
        <taxon>Spirochaetia</taxon>
        <taxon>Leptospirales</taxon>
        <taxon>Leptospiraceae</taxon>
        <taxon>Leptospira</taxon>
    </lineage>
</organism>
<keyword evidence="11" id="KW-1185">Reference proteome</keyword>
<dbReference type="GO" id="GO:0005975">
    <property type="term" value="P:carbohydrate metabolic process"/>
    <property type="evidence" value="ECO:0007669"/>
    <property type="project" value="InterPro"/>
</dbReference>
<dbReference type="InterPro" id="IPR050385">
    <property type="entry name" value="Archaeal_FAD_synthase"/>
</dbReference>
<evidence type="ECO:0000256" key="3">
    <source>
        <dbReference type="ARBA" id="ARBA00022695"/>
    </source>
</evidence>
<evidence type="ECO:0000256" key="7">
    <source>
        <dbReference type="ARBA" id="ARBA00047428"/>
    </source>
</evidence>
<keyword evidence="2 10" id="KW-0808">Transferase</keyword>
<dbReference type="GO" id="GO:0005524">
    <property type="term" value="F:ATP binding"/>
    <property type="evidence" value="ECO:0007669"/>
    <property type="project" value="UniProtKB-KW"/>
</dbReference>
<dbReference type="EMBL" id="NPDY01000009">
    <property type="protein sequence ID" value="PJZ69561.1"/>
    <property type="molecule type" value="Genomic_DNA"/>
</dbReference>
<evidence type="ECO:0000256" key="6">
    <source>
        <dbReference type="ARBA" id="ARBA00023277"/>
    </source>
</evidence>
<reference evidence="11 12" key="1">
    <citation type="submission" date="2017-07" db="EMBL/GenBank/DDBJ databases">
        <title>Leptospira spp. isolated from tropical soils.</title>
        <authorList>
            <person name="Thibeaux R."/>
            <person name="Iraola G."/>
            <person name="Ferres I."/>
            <person name="Bierque E."/>
            <person name="Girault D."/>
            <person name="Soupe-Gilbert M.-E."/>
            <person name="Picardeau M."/>
            <person name="Goarant C."/>
        </authorList>
    </citation>
    <scope>NUCLEOTIDE SEQUENCE [LARGE SCALE GENOMIC DNA]</scope>
    <source>
        <strain evidence="10 12">FH1-B-B1</strain>
        <strain evidence="9 11">FH1-B-C1</strain>
    </source>
</reference>
<dbReference type="SUPFAM" id="SSF52374">
    <property type="entry name" value="Nucleotidylyl transferase"/>
    <property type="match status" value="1"/>
</dbReference>
<evidence type="ECO:0000313" key="11">
    <source>
        <dbReference type="Proteomes" id="UP000231962"/>
    </source>
</evidence>
<dbReference type="InterPro" id="IPR014729">
    <property type="entry name" value="Rossmann-like_a/b/a_fold"/>
</dbReference>
<dbReference type="RefSeq" id="WP_100714122.1">
    <property type="nucleotide sequence ID" value="NZ_NPDY01000009.1"/>
</dbReference>
<dbReference type="NCBIfam" id="TIGR02199">
    <property type="entry name" value="rfaE_dom_II"/>
    <property type="match status" value="1"/>
</dbReference>
<evidence type="ECO:0000256" key="1">
    <source>
        <dbReference type="ARBA" id="ARBA00012519"/>
    </source>
</evidence>
<keyword evidence="4" id="KW-0547">Nucleotide-binding</keyword>
<dbReference type="EC" id="2.7.7.70" evidence="1"/>
<dbReference type="PANTHER" id="PTHR43793">
    <property type="entry name" value="FAD SYNTHASE"/>
    <property type="match status" value="1"/>
</dbReference>
<evidence type="ECO:0000259" key="8">
    <source>
        <dbReference type="Pfam" id="PF01467"/>
    </source>
</evidence>
<comment type="catalytic activity">
    <reaction evidence="7">
        <text>D-glycero-beta-D-manno-heptose 1-phosphate + ATP + H(+) = ADP-D-glycero-beta-D-manno-heptose + diphosphate</text>
        <dbReference type="Rhea" id="RHEA:27465"/>
        <dbReference type="ChEBI" id="CHEBI:15378"/>
        <dbReference type="ChEBI" id="CHEBI:30616"/>
        <dbReference type="ChEBI" id="CHEBI:33019"/>
        <dbReference type="ChEBI" id="CHEBI:59967"/>
        <dbReference type="ChEBI" id="CHEBI:61593"/>
        <dbReference type="EC" id="2.7.7.70"/>
    </reaction>
</comment>
<dbReference type="Gene3D" id="3.40.50.620">
    <property type="entry name" value="HUPs"/>
    <property type="match status" value="1"/>
</dbReference>